<dbReference type="Proteomes" id="UP000001497">
    <property type="component" value="Chromosome"/>
</dbReference>
<evidence type="ECO:0000313" key="1">
    <source>
        <dbReference type="EMBL" id="ACX74431.1"/>
    </source>
</evidence>
<dbReference type="EMBL" id="CP001792">
    <property type="protein sequence ID" value="ACX74431.1"/>
    <property type="molecule type" value="Genomic_DNA"/>
</dbReference>
<evidence type="ECO:0008006" key="3">
    <source>
        <dbReference type="Google" id="ProtNLM"/>
    </source>
</evidence>
<accession>A0ABN3YSJ3</accession>
<dbReference type="RefSeq" id="WP_015731834.1">
    <property type="nucleotide sequence ID" value="NC_013410.1"/>
</dbReference>
<gene>
    <name evidence="1" type="ordered locus">Fisuc_0821</name>
</gene>
<proteinExistence type="predicted"/>
<sequence length="210" mass="23757">MKKKVAISLVIAFVLGFLGGYQANQDSSKITLQPILKNTSSMVEKTADSLQVQKTDVQCFVEALIVSIYPNTALRLNNCKTAHVDVMENGLKKMVAKDNGKDVLKALEDYYRSNVELGDFDFFISMLIYQLSLENGTIAGGSKNWILFPYNLLLPYASIYPEAYYYSALGNLRRRREPSKDDCETALDLYSEYRRLGGNIEIKFEDICKD</sequence>
<name>A0ABN3YSJ3_FIBSS</name>
<organism evidence="1 2">
    <name type="scientific">Fibrobacter succinogenes (strain ATCC 19169 / S85)</name>
    <dbReference type="NCBI Taxonomy" id="59374"/>
    <lineage>
        <taxon>Bacteria</taxon>
        <taxon>Pseudomonadati</taxon>
        <taxon>Fibrobacterota</taxon>
        <taxon>Fibrobacteria</taxon>
        <taxon>Fibrobacterales</taxon>
        <taxon>Fibrobacteraceae</taxon>
        <taxon>Fibrobacter</taxon>
    </lineage>
</organism>
<keyword evidence="2" id="KW-1185">Reference proteome</keyword>
<evidence type="ECO:0000313" key="2">
    <source>
        <dbReference type="Proteomes" id="UP000001497"/>
    </source>
</evidence>
<protein>
    <recommendedName>
        <fullName evidence="3">Lipoprotein</fullName>
    </recommendedName>
</protein>
<reference evidence="1" key="1">
    <citation type="submission" date="2009-10" db="EMBL/GenBank/DDBJ databases">
        <title>Complete sequence of Fibrobacter succinogenes subsp. succinogenes S85.</title>
        <authorList>
            <consortium name="US DOE Joint Genome Institute"/>
            <person name="Lucas S."/>
            <person name="Copeland A."/>
            <person name="Lapidus A."/>
            <person name="Glavina del Rio T."/>
            <person name="Tice H."/>
            <person name="Bruce D."/>
            <person name="Goodwin L."/>
            <person name="Pitluck S."/>
            <person name="Chertkov O."/>
            <person name="Detter J.C."/>
            <person name="Han C."/>
            <person name="Tapia R."/>
            <person name="Larimer F."/>
            <person name="Land M."/>
            <person name="Hauser L."/>
            <person name="Kyrpides N."/>
            <person name="Mikhailova N."/>
            <person name="Weimer P.J."/>
            <person name="Stevenson D.M."/>
            <person name="Boyum J."/>
            <person name="Brumm P.I."/>
            <person name="Mead D."/>
        </authorList>
    </citation>
    <scope>NUCLEOTIDE SEQUENCE [LARGE SCALE GENOMIC DNA]</scope>
    <source>
        <strain evidence="1">S85</strain>
    </source>
</reference>